<evidence type="ECO:0000256" key="2">
    <source>
        <dbReference type="SAM" id="SignalP"/>
    </source>
</evidence>
<dbReference type="RefSeq" id="WP_085492654.1">
    <property type="nucleotide sequence ID" value="NZ_FXAZ01000001.1"/>
</dbReference>
<feature type="coiled-coil region" evidence="1">
    <location>
        <begin position="57"/>
        <end position="98"/>
    </location>
</feature>
<feature type="chain" id="PRO_5012801410" description="N-terminal domain of peptidoglycan hydrolase CwlO-containing protein" evidence="2">
    <location>
        <begin position="31"/>
        <end position="371"/>
    </location>
</feature>
<organism evidence="3 4">
    <name type="scientific">Paenibacillus aquistagni</name>
    <dbReference type="NCBI Taxonomy" id="1852522"/>
    <lineage>
        <taxon>Bacteria</taxon>
        <taxon>Bacillati</taxon>
        <taxon>Bacillota</taxon>
        <taxon>Bacilli</taxon>
        <taxon>Bacillales</taxon>
        <taxon>Paenibacillaceae</taxon>
        <taxon>Paenibacillus</taxon>
    </lineage>
</organism>
<dbReference type="STRING" id="1852522.SAMN06295960_0378"/>
<dbReference type="Proteomes" id="UP000193834">
    <property type="component" value="Unassembled WGS sequence"/>
</dbReference>
<sequence>MRYGKRVAGFNIRICAFLLWLACIPFAAHAAPIPSIPWEKAEASDEVKNILQQSLSIQELDEEIKRISLREQEAISTRSNLEQALDKEEKKLQAKQKDAGRVLRAYYMGERDMLLDAALSADRLQDIFALLDYYQFLVETDQEILAAYKSNVKRIDQLRAEQAALVRELTQVRTNLEEQRERMLQLKEDLNLDVANSSDPEAMQKLISEFTKYWQSVGLFEVRHYFQAIAQSMQKLPDFVKENGNLKGKGLEYTLSIKDEELNAFLRKQDEMFNQFQFVFKDNVIAAIGEREGLKVYVEGRYTIENEPQHAIRFHVERLQFNGLELSEATRKDLEKQFDLNFYPQQLVSFIEAKEVKLEPHQLTVKLAVKL</sequence>
<gene>
    <name evidence="3" type="ORF">SAMN06295960_0378</name>
</gene>
<dbReference type="OrthoDB" id="2657928at2"/>
<keyword evidence="4" id="KW-1185">Reference proteome</keyword>
<evidence type="ECO:0000256" key="1">
    <source>
        <dbReference type="SAM" id="Coils"/>
    </source>
</evidence>
<feature type="coiled-coil region" evidence="1">
    <location>
        <begin position="155"/>
        <end position="193"/>
    </location>
</feature>
<proteinExistence type="predicted"/>
<evidence type="ECO:0000313" key="3">
    <source>
        <dbReference type="EMBL" id="SMG13208.1"/>
    </source>
</evidence>
<evidence type="ECO:0008006" key="5">
    <source>
        <dbReference type="Google" id="ProtNLM"/>
    </source>
</evidence>
<reference evidence="3 4" key="1">
    <citation type="submission" date="2017-04" db="EMBL/GenBank/DDBJ databases">
        <authorList>
            <person name="Afonso C.L."/>
            <person name="Miller P.J."/>
            <person name="Scott M.A."/>
            <person name="Spackman E."/>
            <person name="Goraichik I."/>
            <person name="Dimitrov K.M."/>
            <person name="Suarez D.L."/>
            <person name="Swayne D.E."/>
        </authorList>
    </citation>
    <scope>NUCLEOTIDE SEQUENCE [LARGE SCALE GENOMIC DNA]</scope>
    <source>
        <strain evidence="3 4">11</strain>
    </source>
</reference>
<dbReference type="AlphaFoldDB" id="A0A1X7IEP6"/>
<keyword evidence="1" id="KW-0175">Coiled coil</keyword>
<accession>A0A1X7IEP6</accession>
<protein>
    <recommendedName>
        <fullName evidence="5">N-terminal domain of peptidoglycan hydrolase CwlO-containing protein</fullName>
    </recommendedName>
</protein>
<evidence type="ECO:0000313" key="4">
    <source>
        <dbReference type="Proteomes" id="UP000193834"/>
    </source>
</evidence>
<name>A0A1X7IEP6_9BACL</name>
<keyword evidence="2" id="KW-0732">Signal</keyword>
<feature type="signal peptide" evidence="2">
    <location>
        <begin position="1"/>
        <end position="30"/>
    </location>
</feature>
<dbReference type="Gene3D" id="6.10.250.3150">
    <property type="match status" value="1"/>
</dbReference>
<dbReference type="EMBL" id="FXAZ01000001">
    <property type="protein sequence ID" value="SMG13208.1"/>
    <property type="molecule type" value="Genomic_DNA"/>
</dbReference>